<organism evidence="3">
    <name type="scientific">uncultured Thermomicrobiales bacterium</name>
    <dbReference type="NCBI Taxonomy" id="1645740"/>
    <lineage>
        <taxon>Bacteria</taxon>
        <taxon>Pseudomonadati</taxon>
        <taxon>Thermomicrobiota</taxon>
        <taxon>Thermomicrobia</taxon>
        <taxon>Thermomicrobiales</taxon>
        <taxon>environmental samples</taxon>
    </lineage>
</organism>
<dbReference type="SUPFAM" id="SSF89447">
    <property type="entry name" value="AbrB/MazE/MraZ-like"/>
    <property type="match status" value="1"/>
</dbReference>
<dbReference type="AlphaFoldDB" id="A0A6J4U7E5"/>
<gene>
    <name evidence="3" type="ORF">AVDCRST_MAG87-202</name>
</gene>
<dbReference type="PROSITE" id="PS51740">
    <property type="entry name" value="SPOVT_ABRB"/>
    <property type="match status" value="1"/>
</dbReference>
<dbReference type="InterPro" id="IPR007159">
    <property type="entry name" value="SpoVT-AbrB_dom"/>
</dbReference>
<evidence type="ECO:0000256" key="1">
    <source>
        <dbReference type="PROSITE-ProRule" id="PRU01076"/>
    </source>
</evidence>
<dbReference type="GO" id="GO:0003677">
    <property type="term" value="F:DNA binding"/>
    <property type="evidence" value="ECO:0007669"/>
    <property type="project" value="UniProtKB-UniRule"/>
</dbReference>
<evidence type="ECO:0000259" key="2">
    <source>
        <dbReference type="PROSITE" id="PS51740"/>
    </source>
</evidence>
<accession>A0A6J4U7E5</accession>
<dbReference type="Gene3D" id="2.10.260.10">
    <property type="match status" value="1"/>
</dbReference>
<name>A0A6J4U7E5_9BACT</name>
<dbReference type="InterPro" id="IPR037914">
    <property type="entry name" value="SpoVT-AbrB_sf"/>
</dbReference>
<proteinExistence type="predicted"/>
<keyword evidence="1" id="KW-0238">DNA-binding</keyword>
<dbReference type="EMBL" id="CADCWJ010000056">
    <property type="protein sequence ID" value="CAA9542565.1"/>
    <property type="molecule type" value="Genomic_DNA"/>
</dbReference>
<dbReference type="SMART" id="SM00966">
    <property type="entry name" value="SpoVT_AbrB"/>
    <property type="match status" value="1"/>
</dbReference>
<dbReference type="Pfam" id="PF04014">
    <property type="entry name" value="MazE_antitoxin"/>
    <property type="match status" value="1"/>
</dbReference>
<evidence type="ECO:0000313" key="3">
    <source>
        <dbReference type="EMBL" id="CAA9542565.1"/>
    </source>
</evidence>
<feature type="domain" description="SpoVT-AbrB" evidence="2">
    <location>
        <begin position="11"/>
        <end position="53"/>
    </location>
</feature>
<reference evidence="3" key="1">
    <citation type="submission" date="2020-02" db="EMBL/GenBank/DDBJ databases">
        <authorList>
            <person name="Meier V. D."/>
        </authorList>
    </citation>
    <scope>NUCLEOTIDE SEQUENCE</scope>
    <source>
        <strain evidence="3">AVDCRST_MAG87</strain>
    </source>
</reference>
<sequence length="97" mass="11247">MTHKGSNIKVAKLFRNGGSQAVRLPAEFRFEGDEVYVTRNEETGDVTLSRKSREAFWEDLFVKLDALDVPQEDLDNFMVERPLNEPFERPPLFAEEE</sequence>
<protein>
    <submittedName>
        <fullName evidence="3">Virulence plasmid protein</fullName>
    </submittedName>
</protein>